<dbReference type="GO" id="GO:0006310">
    <property type="term" value="P:DNA recombination"/>
    <property type="evidence" value="ECO:0007669"/>
    <property type="project" value="InterPro"/>
</dbReference>
<name>A0A7W6DDZ2_9HYPH</name>
<dbReference type="GO" id="GO:0003910">
    <property type="term" value="F:DNA ligase (ATP) activity"/>
    <property type="evidence" value="ECO:0007669"/>
    <property type="project" value="UniProtKB-EC"/>
</dbReference>
<dbReference type="SUPFAM" id="SSF56091">
    <property type="entry name" value="DNA ligase/mRNA capping enzyme, catalytic domain"/>
    <property type="match status" value="1"/>
</dbReference>
<organism evidence="6 7">
    <name type="scientific">Mycoplana azooxidifex</name>
    <dbReference type="NCBI Taxonomy" id="1636188"/>
    <lineage>
        <taxon>Bacteria</taxon>
        <taxon>Pseudomonadati</taxon>
        <taxon>Pseudomonadota</taxon>
        <taxon>Alphaproteobacteria</taxon>
        <taxon>Hyphomicrobiales</taxon>
        <taxon>Rhizobiaceae</taxon>
        <taxon>Mycoplana</taxon>
    </lineage>
</organism>
<dbReference type="InterPro" id="IPR012340">
    <property type="entry name" value="NA-bd_OB-fold"/>
</dbReference>
<evidence type="ECO:0000256" key="2">
    <source>
        <dbReference type="ARBA" id="ARBA00012727"/>
    </source>
</evidence>
<dbReference type="Gene3D" id="2.40.50.140">
    <property type="entry name" value="Nucleic acid-binding proteins"/>
    <property type="match status" value="1"/>
</dbReference>
<reference evidence="6 7" key="1">
    <citation type="submission" date="2020-08" db="EMBL/GenBank/DDBJ databases">
        <title>Genomic Encyclopedia of Type Strains, Phase IV (KMG-IV): sequencing the most valuable type-strain genomes for metagenomic binning, comparative biology and taxonomic classification.</title>
        <authorList>
            <person name="Goeker M."/>
        </authorList>
    </citation>
    <scope>NUCLEOTIDE SEQUENCE [LARGE SCALE GENOMIC DNA]</scope>
    <source>
        <strain evidence="6 7">DSM 100211</strain>
    </source>
</reference>
<sequence length="287" mass="31309">MFEVKWDGYRLAVHKDEAGVRIITRGGHDWTDRFPAIADAAMQMPRTTMILDGEAVVLDDRGRSDFGGLQRALGGRGGKRRAGEALFYAFDVLYLNGHDLTRMPLHGRRALLEQLVEVEEGKIRLSEDIGSDGPLLVSAACELGLEGIIGKNVEMPCRAGRNGDWVKIKCVQSEGFIIVGYEPSRVALGGIGRLLLAARKSDQLVYVGGVGTGFTARSATALRRQLDAITMPKPATDVGKRNGAFVKPVLVAKIEFRAWTDDGKLRHASFKGLREEADAASVYRLSD</sequence>
<keyword evidence="7" id="KW-1185">Reference proteome</keyword>
<dbReference type="InterPro" id="IPR014146">
    <property type="entry name" value="LigD_ligase_dom"/>
</dbReference>
<dbReference type="Pfam" id="PF01068">
    <property type="entry name" value="DNA_ligase_A_M"/>
    <property type="match status" value="1"/>
</dbReference>
<dbReference type="GO" id="GO:0005524">
    <property type="term" value="F:ATP binding"/>
    <property type="evidence" value="ECO:0007669"/>
    <property type="project" value="InterPro"/>
</dbReference>
<dbReference type="NCBIfam" id="TIGR02779">
    <property type="entry name" value="NHEJ_ligase_lig"/>
    <property type="match status" value="1"/>
</dbReference>
<dbReference type="SUPFAM" id="SSF50249">
    <property type="entry name" value="Nucleic acid-binding proteins"/>
    <property type="match status" value="1"/>
</dbReference>
<evidence type="ECO:0000256" key="4">
    <source>
        <dbReference type="ARBA" id="ARBA00034003"/>
    </source>
</evidence>
<dbReference type="EC" id="6.5.1.1" evidence="2"/>
<proteinExistence type="inferred from homology"/>
<dbReference type="Gene3D" id="3.30.1490.70">
    <property type="match status" value="1"/>
</dbReference>
<comment type="caution">
    <text evidence="6">The sequence shown here is derived from an EMBL/GenBank/DDBJ whole genome shotgun (WGS) entry which is preliminary data.</text>
</comment>
<comment type="similarity">
    <text evidence="1">Belongs to the ATP-dependent DNA ligase family.</text>
</comment>
<evidence type="ECO:0000259" key="5">
    <source>
        <dbReference type="PROSITE" id="PS50160"/>
    </source>
</evidence>
<dbReference type="PANTHER" id="PTHR45674">
    <property type="entry name" value="DNA LIGASE 1/3 FAMILY MEMBER"/>
    <property type="match status" value="1"/>
</dbReference>
<feature type="domain" description="ATP-dependent DNA ligase family profile" evidence="5">
    <location>
        <begin position="87"/>
        <end position="193"/>
    </location>
</feature>
<protein>
    <recommendedName>
        <fullName evidence="2">DNA ligase (ATP)</fullName>
        <ecNumber evidence="2">6.5.1.1</ecNumber>
    </recommendedName>
</protein>
<dbReference type="Pfam" id="PF04679">
    <property type="entry name" value="DNA_ligase_A_C"/>
    <property type="match status" value="1"/>
</dbReference>
<dbReference type="PANTHER" id="PTHR45674:SF4">
    <property type="entry name" value="DNA LIGASE 1"/>
    <property type="match status" value="1"/>
</dbReference>
<evidence type="ECO:0000313" key="6">
    <source>
        <dbReference type="EMBL" id="MBB3978900.1"/>
    </source>
</evidence>
<dbReference type="AlphaFoldDB" id="A0A7W6DDZ2"/>
<dbReference type="EMBL" id="JACIEE010000008">
    <property type="protein sequence ID" value="MBB3978900.1"/>
    <property type="molecule type" value="Genomic_DNA"/>
</dbReference>
<dbReference type="Proteomes" id="UP000574761">
    <property type="component" value="Unassembled WGS sequence"/>
</dbReference>
<dbReference type="InterPro" id="IPR050191">
    <property type="entry name" value="ATP-dep_DNA_ligase"/>
</dbReference>
<dbReference type="InterPro" id="IPR012309">
    <property type="entry name" value="DNA_ligase_ATP-dep_C"/>
</dbReference>
<comment type="catalytic activity">
    <reaction evidence="4">
        <text>ATP + (deoxyribonucleotide)n-3'-hydroxyl + 5'-phospho-(deoxyribonucleotide)m = (deoxyribonucleotide)n+m + AMP + diphosphate.</text>
        <dbReference type="EC" id="6.5.1.1"/>
    </reaction>
</comment>
<evidence type="ECO:0000256" key="1">
    <source>
        <dbReference type="ARBA" id="ARBA00007572"/>
    </source>
</evidence>
<accession>A0A7W6DDZ2</accession>
<evidence type="ECO:0000256" key="3">
    <source>
        <dbReference type="ARBA" id="ARBA00022598"/>
    </source>
</evidence>
<dbReference type="GO" id="GO:0006281">
    <property type="term" value="P:DNA repair"/>
    <property type="evidence" value="ECO:0007669"/>
    <property type="project" value="InterPro"/>
</dbReference>
<dbReference type="InterPro" id="IPR012310">
    <property type="entry name" value="DNA_ligase_ATP-dep_cent"/>
</dbReference>
<dbReference type="CDD" id="cd07971">
    <property type="entry name" value="OBF_DNA_ligase_LigD"/>
    <property type="match status" value="1"/>
</dbReference>
<keyword evidence="3 6" id="KW-0436">Ligase</keyword>
<dbReference type="Gene3D" id="3.30.470.30">
    <property type="entry name" value="DNA ligase/mRNA capping enzyme"/>
    <property type="match status" value="1"/>
</dbReference>
<evidence type="ECO:0000313" key="7">
    <source>
        <dbReference type="Proteomes" id="UP000574761"/>
    </source>
</evidence>
<gene>
    <name evidence="6" type="ORF">GGQ64_004135</name>
</gene>
<dbReference type="CDD" id="cd07906">
    <property type="entry name" value="Adenylation_DNA_ligase_LigD_LigC"/>
    <property type="match status" value="1"/>
</dbReference>
<dbReference type="PROSITE" id="PS50160">
    <property type="entry name" value="DNA_LIGASE_A3"/>
    <property type="match status" value="1"/>
</dbReference>